<protein>
    <submittedName>
        <fullName evidence="9">BCL2-associated X protein</fullName>
    </submittedName>
</protein>
<evidence type="ECO:0000256" key="2">
    <source>
        <dbReference type="ARBA" id="ARBA00004370"/>
    </source>
</evidence>
<dbReference type="AlphaFoldDB" id="A0A1A8FVY2"/>
<dbReference type="GO" id="GO:0001836">
    <property type="term" value="P:release of cytochrome c from mitochondria"/>
    <property type="evidence" value="ECO:0007669"/>
    <property type="project" value="TreeGrafter"/>
</dbReference>
<keyword evidence="4" id="KW-0053">Apoptosis</keyword>
<organism evidence="9">
    <name type="scientific">Nothobranchius korthausae</name>
    <dbReference type="NCBI Taxonomy" id="1143690"/>
    <lineage>
        <taxon>Eukaryota</taxon>
        <taxon>Metazoa</taxon>
        <taxon>Chordata</taxon>
        <taxon>Craniata</taxon>
        <taxon>Vertebrata</taxon>
        <taxon>Euteleostomi</taxon>
        <taxon>Actinopterygii</taxon>
        <taxon>Neopterygii</taxon>
        <taxon>Teleostei</taxon>
        <taxon>Neoteleostei</taxon>
        <taxon>Acanthomorphata</taxon>
        <taxon>Ovalentaria</taxon>
        <taxon>Atherinomorphae</taxon>
        <taxon>Cyprinodontiformes</taxon>
        <taxon>Nothobranchiidae</taxon>
        <taxon>Nothobranchius</taxon>
    </lineage>
</organism>
<evidence type="ECO:0000256" key="6">
    <source>
        <dbReference type="ARBA" id="ARBA00023136"/>
    </source>
</evidence>
<sequence length="188" mass="21943">MASGEGADQGSFKDLILDLGVKLLRDFVYRWIERHINSFTVTREQLEAPELHDPNHNKIAQCLQKIGDELERNEQIKRFMKNPELSFSFKDFCDMVYELFKDGNFNWYRVAALFYLTSKLIIRAHEAGLLEKIKAIISWAIDYLRENLINWIREQGGWEAIYLSTPTWQAVGGFLAGFLTAIFVMLRM</sequence>
<proteinExistence type="inferred from homology"/>
<dbReference type="CDD" id="cd06845">
    <property type="entry name" value="Bcl-2_like"/>
    <property type="match status" value="1"/>
</dbReference>
<evidence type="ECO:0000256" key="4">
    <source>
        <dbReference type="ARBA" id="ARBA00022703"/>
    </source>
</evidence>
<evidence type="ECO:0000259" key="8">
    <source>
        <dbReference type="SMART" id="SM00337"/>
    </source>
</evidence>
<dbReference type="PROSITE" id="PS50062">
    <property type="entry name" value="BCL2_FAMILY"/>
    <property type="match status" value="1"/>
</dbReference>
<dbReference type="PANTHER" id="PTHR11256">
    <property type="entry name" value="BCL-2 RELATED"/>
    <property type="match status" value="1"/>
</dbReference>
<reference evidence="9" key="1">
    <citation type="submission" date="2016-05" db="EMBL/GenBank/DDBJ databases">
        <authorList>
            <person name="Lavstsen T."/>
            <person name="Jespersen J.S."/>
        </authorList>
    </citation>
    <scope>NUCLEOTIDE SEQUENCE</scope>
    <source>
        <tissue evidence="9">Brain</tissue>
    </source>
</reference>
<dbReference type="Gene3D" id="1.10.437.10">
    <property type="entry name" value="Blc2-like"/>
    <property type="match status" value="1"/>
</dbReference>
<dbReference type="GO" id="GO:0008630">
    <property type="term" value="P:intrinsic apoptotic signaling pathway in response to DNA damage"/>
    <property type="evidence" value="ECO:0007669"/>
    <property type="project" value="TreeGrafter"/>
</dbReference>
<evidence type="ECO:0000313" key="9">
    <source>
        <dbReference type="EMBL" id="SBQ62926.1"/>
    </source>
</evidence>
<evidence type="ECO:0000256" key="5">
    <source>
        <dbReference type="ARBA" id="ARBA00023128"/>
    </source>
</evidence>
<dbReference type="GO" id="GO:0051400">
    <property type="term" value="F:BH domain binding"/>
    <property type="evidence" value="ECO:0007669"/>
    <property type="project" value="TreeGrafter"/>
</dbReference>
<comment type="similarity">
    <text evidence="3">Belongs to the Bcl-2 family.</text>
</comment>
<reference evidence="9" key="2">
    <citation type="submission" date="2016-06" db="EMBL/GenBank/DDBJ databases">
        <title>The genome of a short-lived fish provides insights into sex chromosome evolution and the genetic control of aging.</title>
        <authorList>
            <person name="Reichwald K."/>
            <person name="Felder M."/>
            <person name="Petzold A."/>
            <person name="Koch P."/>
            <person name="Groth M."/>
            <person name="Platzer M."/>
        </authorList>
    </citation>
    <scope>NUCLEOTIDE SEQUENCE</scope>
    <source>
        <tissue evidence="9">Brain</tissue>
    </source>
</reference>
<dbReference type="Pfam" id="PF00452">
    <property type="entry name" value="Bcl-2"/>
    <property type="match status" value="1"/>
</dbReference>
<keyword evidence="7" id="KW-0812">Transmembrane</keyword>
<dbReference type="InterPro" id="IPR026298">
    <property type="entry name" value="Bcl-2_fam"/>
</dbReference>
<name>A0A1A8FVY2_9TELE</name>
<keyword evidence="7" id="KW-1133">Transmembrane helix</keyword>
<dbReference type="PROSITE" id="PS01259">
    <property type="entry name" value="BH3"/>
    <property type="match status" value="1"/>
</dbReference>
<dbReference type="GO" id="GO:0097192">
    <property type="term" value="P:extrinsic apoptotic signaling pathway in absence of ligand"/>
    <property type="evidence" value="ECO:0007669"/>
    <property type="project" value="TreeGrafter"/>
</dbReference>
<accession>A0A1A8FVY2</accession>
<dbReference type="SMART" id="SM00337">
    <property type="entry name" value="BCL"/>
    <property type="match status" value="1"/>
</dbReference>
<dbReference type="EMBL" id="HAEB01016399">
    <property type="protein sequence ID" value="SBQ62926.1"/>
    <property type="molecule type" value="Transcribed_RNA"/>
</dbReference>
<dbReference type="InterPro" id="IPR020728">
    <property type="entry name" value="Bcl2_BH3_motif_CS"/>
</dbReference>
<comment type="subcellular location">
    <subcellularLocation>
        <location evidence="2">Membrane</location>
    </subcellularLocation>
    <subcellularLocation>
        <location evidence="1">Mitochondrion</location>
    </subcellularLocation>
</comment>
<dbReference type="InterPro" id="IPR002475">
    <property type="entry name" value="Bcl2-like"/>
</dbReference>
<dbReference type="GO" id="GO:0008053">
    <property type="term" value="P:mitochondrial fusion"/>
    <property type="evidence" value="ECO:0007669"/>
    <property type="project" value="TreeGrafter"/>
</dbReference>
<dbReference type="PANTHER" id="PTHR11256:SF42">
    <property type="entry name" value="APOPTOSIS REGULATOR BAX"/>
    <property type="match status" value="1"/>
</dbReference>
<feature type="transmembrane region" description="Helical" evidence="7">
    <location>
        <begin position="168"/>
        <end position="186"/>
    </location>
</feature>
<dbReference type="InterPro" id="IPR046371">
    <property type="entry name" value="Bcl-2_BH1-3"/>
</dbReference>
<gene>
    <name evidence="9" type="primary">BAX</name>
</gene>
<keyword evidence="6 7" id="KW-0472">Membrane</keyword>
<feature type="domain" description="Bcl-2 Bcl-2 homology region 1-3" evidence="8">
    <location>
        <begin position="63"/>
        <end position="158"/>
    </location>
</feature>
<dbReference type="PRINTS" id="PR01862">
    <property type="entry name" value="BCL2FAMILY"/>
</dbReference>
<dbReference type="SUPFAM" id="SSF56854">
    <property type="entry name" value="Bcl-2 inhibitors of programmed cell death"/>
    <property type="match status" value="1"/>
</dbReference>
<dbReference type="GO" id="GO:0042981">
    <property type="term" value="P:regulation of apoptotic process"/>
    <property type="evidence" value="ECO:0007669"/>
    <property type="project" value="InterPro"/>
</dbReference>
<dbReference type="GO" id="GO:0015267">
    <property type="term" value="F:channel activity"/>
    <property type="evidence" value="ECO:0007669"/>
    <property type="project" value="TreeGrafter"/>
</dbReference>
<evidence type="ECO:0000256" key="1">
    <source>
        <dbReference type="ARBA" id="ARBA00004173"/>
    </source>
</evidence>
<keyword evidence="5" id="KW-0496">Mitochondrion</keyword>
<evidence type="ECO:0000256" key="7">
    <source>
        <dbReference type="SAM" id="Phobius"/>
    </source>
</evidence>
<evidence type="ECO:0000256" key="3">
    <source>
        <dbReference type="ARBA" id="ARBA00009458"/>
    </source>
</evidence>
<dbReference type="InterPro" id="IPR036834">
    <property type="entry name" value="Bcl-2-like_sf"/>
</dbReference>
<dbReference type="GO" id="GO:0005741">
    <property type="term" value="C:mitochondrial outer membrane"/>
    <property type="evidence" value="ECO:0007669"/>
    <property type="project" value="TreeGrafter"/>
</dbReference>